<dbReference type="EMBL" id="CP110343">
    <property type="protein sequence ID" value="WPX97652.1"/>
    <property type="molecule type" value="Genomic_DNA"/>
</dbReference>
<evidence type="ECO:0000256" key="1">
    <source>
        <dbReference type="SAM" id="Phobius"/>
    </source>
</evidence>
<evidence type="ECO:0008006" key="4">
    <source>
        <dbReference type="Google" id="ProtNLM"/>
    </source>
</evidence>
<evidence type="ECO:0000313" key="3">
    <source>
        <dbReference type="Proteomes" id="UP001325140"/>
    </source>
</evidence>
<feature type="transmembrane region" description="Helical" evidence="1">
    <location>
        <begin position="16"/>
        <end position="34"/>
    </location>
</feature>
<protein>
    <recommendedName>
        <fullName evidence="4">ATP synthase subunit b</fullName>
    </recommendedName>
</protein>
<accession>A0ABZ0UQ21</accession>
<gene>
    <name evidence="2" type="ORF">Fokcrypt_00161</name>
</gene>
<dbReference type="RefSeq" id="WP_323722308.1">
    <property type="nucleotide sequence ID" value="NZ_CP110343.1"/>
</dbReference>
<proteinExistence type="predicted"/>
<name>A0ABZ0UQ21_9RICK</name>
<keyword evidence="3" id="KW-1185">Reference proteome</keyword>
<sequence length="167" mass="19928">MDAVLKILDYTNSHSFIANTGFIVCILIIVKFARKPLYRALRKRLIEIFREIKASLEELGQQYKRKDDMIRYHETMTTYIEKEINEAYVDHDKVIEEANKRVKYMKIEHDKTVKRAKKNAKMLHTQSIMNDILENLEVGLRRKMSNMSDKEHEEIIIQESNKIRDLK</sequence>
<keyword evidence="1" id="KW-0472">Membrane</keyword>
<keyword evidence="1" id="KW-1133">Transmembrane helix</keyword>
<reference evidence="2" key="1">
    <citation type="submission" date="2022-10" db="EMBL/GenBank/DDBJ databases">
        <title>Host association and intracellularity evolved multiple times independently in the Rickettsiales.</title>
        <authorList>
            <person name="Castelli M."/>
            <person name="Nardi T."/>
            <person name="Gammuto L."/>
            <person name="Bellinzona G."/>
            <person name="Sabaneyeva E."/>
            <person name="Potekhin A."/>
            <person name="Serra V."/>
            <person name="Petroni G."/>
            <person name="Sassera D."/>
        </authorList>
    </citation>
    <scope>NUCLEOTIDE SEQUENCE [LARGE SCALE GENOMIC DNA]</scope>
    <source>
        <strain evidence="2">US_Bl 11III1</strain>
    </source>
</reference>
<dbReference type="Proteomes" id="UP001325140">
    <property type="component" value="Chromosome"/>
</dbReference>
<keyword evidence="1" id="KW-0812">Transmembrane</keyword>
<organism evidence="2 3">
    <name type="scientific">Candidatus Fokinia crypta</name>
    <dbReference type="NCBI Taxonomy" id="1920990"/>
    <lineage>
        <taxon>Bacteria</taxon>
        <taxon>Pseudomonadati</taxon>
        <taxon>Pseudomonadota</taxon>
        <taxon>Alphaproteobacteria</taxon>
        <taxon>Rickettsiales</taxon>
        <taxon>Candidatus Midichloriaceae</taxon>
        <taxon>Candidatus Fokinia</taxon>
    </lineage>
</organism>
<evidence type="ECO:0000313" key="2">
    <source>
        <dbReference type="EMBL" id="WPX97652.1"/>
    </source>
</evidence>